<dbReference type="AlphaFoldDB" id="A0A8C9ZB05"/>
<proteinExistence type="predicted"/>
<keyword evidence="3 5" id="KW-0732">Signal</keyword>
<gene>
    <name evidence="6" type="primary">LOC116064682</name>
</gene>
<reference evidence="6" key="2">
    <citation type="submission" date="2025-09" db="UniProtKB">
        <authorList>
            <consortium name="Ensembl"/>
        </authorList>
    </citation>
    <scope>IDENTIFICATION</scope>
</reference>
<evidence type="ECO:0000256" key="2">
    <source>
        <dbReference type="ARBA" id="ARBA00022525"/>
    </source>
</evidence>
<dbReference type="GO" id="GO:0005576">
    <property type="term" value="C:extracellular region"/>
    <property type="evidence" value="ECO:0007669"/>
    <property type="project" value="UniProtKB-SubCell"/>
</dbReference>
<organism evidence="6 7">
    <name type="scientific">Sander lucioperca</name>
    <name type="common">Pike-perch</name>
    <name type="synonym">Perca lucioperca</name>
    <dbReference type="NCBI Taxonomy" id="283035"/>
    <lineage>
        <taxon>Eukaryota</taxon>
        <taxon>Metazoa</taxon>
        <taxon>Chordata</taxon>
        <taxon>Craniata</taxon>
        <taxon>Vertebrata</taxon>
        <taxon>Euteleostomi</taxon>
        <taxon>Actinopterygii</taxon>
        <taxon>Neopterygii</taxon>
        <taxon>Teleostei</taxon>
        <taxon>Neoteleostei</taxon>
        <taxon>Acanthomorphata</taxon>
        <taxon>Eupercaria</taxon>
        <taxon>Perciformes</taxon>
        <taxon>Percoidei</taxon>
        <taxon>Percidae</taxon>
        <taxon>Luciopercinae</taxon>
        <taxon>Sander</taxon>
    </lineage>
</organism>
<dbReference type="InterPro" id="IPR012674">
    <property type="entry name" value="Calycin"/>
</dbReference>
<keyword evidence="2" id="KW-0964">Secreted</keyword>
<dbReference type="GeneTree" id="ENSGT00400000024810"/>
<keyword evidence="7" id="KW-1185">Reference proteome</keyword>
<comment type="subcellular location">
    <subcellularLocation>
        <location evidence="1">Secreted</location>
    </subcellularLocation>
</comment>
<protein>
    <submittedName>
        <fullName evidence="6">Uncharacterized LOC116064682</fullName>
    </submittedName>
</protein>
<evidence type="ECO:0000256" key="1">
    <source>
        <dbReference type="ARBA" id="ARBA00004613"/>
    </source>
</evidence>
<dbReference type="SUPFAM" id="SSF50814">
    <property type="entry name" value="Lipocalins"/>
    <property type="match status" value="1"/>
</dbReference>
<evidence type="ECO:0000313" key="7">
    <source>
        <dbReference type="Proteomes" id="UP000694568"/>
    </source>
</evidence>
<keyword evidence="4" id="KW-0325">Glycoprotein</keyword>
<evidence type="ECO:0000313" key="6">
    <source>
        <dbReference type="Ensembl" id="ENSSLUP00000038489.1"/>
    </source>
</evidence>
<accession>A0A8C9ZB05</accession>
<dbReference type="Gene3D" id="2.40.128.20">
    <property type="match status" value="1"/>
</dbReference>
<evidence type="ECO:0000256" key="5">
    <source>
        <dbReference type="SAM" id="SignalP"/>
    </source>
</evidence>
<dbReference type="CDD" id="cd19415">
    <property type="entry name" value="lipocalin_ApoM_AGP"/>
    <property type="match status" value="1"/>
</dbReference>
<reference evidence="6" key="1">
    <citation type="submission" date="2025-08" db="UniProtKB">
        <authorList>
            <consortium name="Ensembl"/>
        </authorList>
    </citation>
    <scope>IDENTIFICATION</scope>
</reference>
<name>A0A8C9ZB05_SANLU</name>
<evidence type="ECO:0000256" key="3">
    <source>
        <dbReference type="ARBA" id="ARBA00022729"/>
    </source>
</evidence>
<feature type="chain" id="PRO_5034815291" evidence="5">
    <location>
        <begin position="21"/>
        <end position="212"/>
    </location>
</feature>
<feature type="signal peptide" evidence="5">
    <location>
        <begin position="1"/>
        <end position="20"/>
    </location>
</feature>
<dbReference type="Proteomes" id="UP000694568">
    <property type="component" value="Unplaced"/>
</dbReference>
<dbReference type="PANTHER" id="PTHR11967:SF2">
    <property type="entry name" value="ALPHA-1-ACID GLYCOPROTEIN 1"/>
    <property type="match status" value="1"/>
</dbReference>
<sequence length="212" mass="23131">MNLWLSAHFLVAGLFLSCSALTSEECQPLVEPLSLVDPSMMYGRSNILVGYVDHDLYKGVLKTTDSSWLNFTASTSTNEVVMSQGTKMNKTCLSTSVKVTIDGNTATTSIGNTTSVFHMLPSCDGCLLMSINTTTRDLDKAATIMKLNVDLPGGELNVHSLYLLGREETLKDSDLERFKQQASCLGFSGEPDFLYDPKKGFCAEGEGLKLKF</sequence>
<dbReference type="Ensembl" id="ENSSLUT00000039712.1">
    <property type="protein sequence ID" value="ENSSLUP00000038489.1"/>
    <property type="gene ID" value="ENSSLUG00000017194.1"/>
</dbReference>
<dbReference type="PANTHER" id="PTHR11967">
    <property type="entry name" value="ALPHA-1-ACID GLYCOPROTEIN"/>
    <property type="match status" value="1"/>
</dbReference>
<evidence type="ECO:0000256" key="4">
    <source>
        <dbReference type="ARBA" id="ARBA00023180"/>
    </source>
</evidence>